<dbReference type="SUPFAM" id="SSF52540">
    <property type="entry name" value="P-loop containing nucleoside triphosphate hydrolases"/>
    <property type="match status" value="1"/>
</dbReference>
<reference evidence="5 6" key="1">
    <citation type="submission" date="2016-11" db="EMBL/GenBank/DDBJ databases">
        <authorList>
            <person name="Jaros S."/>
            <person name="Januszkiewicz K."/>
            <person name="Wedrychowicz H."/>
        </authorList>
    </citation>
    <scope>NUCLEOTIDE SEQUENCE [LARGE SCALE GENOMIC DNA]</scope>
    <source>
        <strain evidence="5 6">DSM 15480</strain>
    </source>
</reference>
<dbReference type="EMBL" id="FQZY01000111">
    <property type="protein sequence ID" value="SHK93145.1"/>
    <property type="molecule type" value="Genomic_DNA"/>
</dbReference>
<evidence type="ECO:0000313" key="5">
    <source>
        <dbReference type="EMBL" id="SHK93145.1"/>
    </source>
</evidence>
<keyword evidence="2" id="KW-0067">ATP-binding</keyword>
<dbReference type="GO" id="GO:0005524">
    <property type="term" value="F:ATP binding"/>
    <property type="evidence" value="ECO:0007669"/>
    <property type="project" value="UniProtKB-KW"/>
</dbReference>
<feature type="domain" description="PIN" evidence="4">
    <location>
        <begin position="3"/>
        <end position="129"/>
    </location>
</feature>
<dbReference type="SUPFAM" id="SSF88723">
    <property type="entry name" value="PIN domain-like"/>
    <property type="match status" value="1"/>
</dbReference>
<accession>A0A1M6WHY8</accession>
<dbReference type="AlphaFoldDB" id="A0A1M6WHY8"/>
<dbReference type="GO" id="GO:0005829">
    <property type="term" value="C:cytosol"/>
    <property type="evidence" value="ECO:0007669"/>
    <property type="project" value="TreeGrafter"/>
</dbReference>
<dbReference type="InterPro" id="IPR002716">
    <property type="entry name" value="PIN_dom"/>
</dbReference>
<keyword evidence="1" id="KW-0547">Nucleotide-binding</keyword>
<keyword evidence="6" id="KW-1185">Reference proteome</keyword>
<dbReference type="SMART" id="SM00670">
    <property type="entry name" value="PINc"/>
    <property type="match status" value="1"/>
</dbReference>
<dbReference type="PANTHER" id="PTHR30473:SF2">
    <property type="entry name" value="PIN DOMAIN-CONTAINING PROTEIN"/>
    <property type="match status" value="1"/>
</dbReference>
<dbReference type="Gene3D" id="3.40.50.1010">
    <property type="entry name" value="5'-nuclease"/>
    <property type="match status" value="1"/>
</dbReference>
<evidence type="ECO:0000313" key="6">
    <source>
        <dbReference type="Proteomes" id="UP000184301"/>
    </source>
</evidence>
<dbReference type="InterPro" id="IPR003714">
    <property type="entry name" value="PhoH"/>
</dbReference>
<sequence length="454" mass="50809">MKKTYILDTNILIHSPRSVLAFEDNDVAISPVTLEELDNLKNASGELGYNVRECYRTLNDLRKHGNIYDGIQVPDGGIFRVETGLSYEDFPVGFVEKKPDNIILATAKYLAANCGDPVILVTNDIAMHFKADVIGVDTQVFKNEQVSDESISYTGRQSLWVLGGVIDQIYRQKELGQDVVQEILGKNKDVRGLEVNEFVVLTDCENPKRRAYAFYNGKKLHLLQHKDEEPFGVVPRNEGQKFLQEALLRDSQEAPLVIAKGPAGTAKTFYALAAGLEAVVEEHKYRRILLVRPNVKFDETVGYLKGDEYDKVKPLIRPSLDNLELLVGKDWTNGNHDLEDSKIDYLFETGVIVAESLEYLRGRSITDTYVIVDEAQNSSVTQMLGIITRAGIGSKIVVLGDPDQIDNPHLDKHNNGLAYASEKMKGSPLCWQITMQNSECTRSELSMEAARLLQ</sequence>
<dbReference type="RefSeq" id="WP_073113258.1">
    <property type="nucleotide sequence ID" value="NZ_FQZY01000111.1"/>
</dbReference>
<evidence type="ECO:0000256" key="3">
    <source>
        <dbReference type="ARBA" id="ARBA00046345"/>
    </source>
</evidence>
<organism evidence="5 6">
    <name type="scientific">Hespellia stercorisuis DSM 15480</name>
    <dbReference type="NCBI Taxonomy" id="1121950"/>
    <lineage>
        <taxon>Bacteria</taxon>
        <taxon>Bacillati</taxon>
        <taxon>Bacillota</taxon>
        <taxon>Clostridia</taxon>
        <taxon>Lachnospirales</taxon>
        <taxon>Lachnospiraceae</taxon>
        <taxon>Hespellia</taxon>
    </lineage>
</organism>
<comment type="similarity">
    <text evidence="3">In the N-terminal section; belongs to the PINc/VapC protein family.</text>
</comment>
<gene>
    <name evidence="5" type="ORF">SAMN02745243_04018</name>
</gene>
<dbReference type="CDD" id="cd09883">
    <property type="entry name" value="PIN_VapC_PhoHL-ATPase"/>
    <property type="match status" value="1"/>
</dbReference>
<dbReference type="InterPro" id="IPR029060">
    <property type="entry name" value="PIN-like_dom_sf"/>
</dbReference>
<dbReference type="OrthoDB" id="9773137at2"/>
<protein>
    <submittedName>
        <fullName evidence="5">PhoH-like ATPase</fullName>
    </submittedName>
</protein>
<dbReference type="Pfam" id="PF02562">
    <property type="entry name" value="PhoH"/>
    <property type="match status" value="1"/>
</dbReference>
<dbReference type="Proteomes" id="UP000184301">
    <property type="component" value="Unassembled WGS sequence"/>
</dbReference>
<dbReference type="STRING" id="1121950.SAMN02745243_04018"/>
<dbReference type="PANTHER" id="PTHR30473">
    <property type="entry name" value="PROTEIN PHOH"/>
    <property type="match status" value="1"/>
</dbReference>
<dbReference type="InterPro" id="IPR027417">
    <property type="entry name" value="P-loop_NTPase"/>
</dbReference>
<evidence type="ECO:0000259" key="4">
    <source>
        <dbReference type="SMART" id="SM00670"/>
    </source>
</evidence>
<name>A0A1M6WHY8_9FIRM</name>
<evidence type="ECO:0000256" key="1">
    <source>
        <dbReference type="ARBA" id="ARBA00022741"/>
    </source>
</evidence>
<evidence type="ECO:0000256" key="2">
    <source>
        <dbReference type="ARBA" id="ARBA00022840"/>
    </source>
</evidence>
<dbReference type="Pfam" id="PF13638">
    <property type="entry name" value="PIN_4"/>
    <property type="match status" value="1"/>
</dbReference>
<dbReference type="Gene3D" id="3.40.50.300">
    <property type="entry name" value="P-loop containing nucleotide triphosphate hydrolases"/>
    <property type="match status" value="1"/>
</dbReference>
<proteinExistence type="inferred from homology"/>
<dbReference type="InterPro" id="IPR051451">
    <property type="entry name" value="PhoH2-like"/>
</dbReference>